<proteinExistence type="inferred from homology"/>
<accession>A0A183J3V8</accession>
<evidence type="ECO:0000313" key="4">
    <source>
        <dbReference type="EMBL" id="VDP32780.1"/>
    </source>
</evidence>
<sequence length="223" mass="25251">MELALGKEIPKEVEMLSTECCYHFFGCQWIRRKFVEEELTRLRGGHPQEESEAEKTISIDDVLFELPNYLTKYHSRKTEDMLSNQMLCGIPEVDLGLEAKIKNIEETEIAKVKLLKEAMQKKKTVEETITARENILKDLAKGYVQHAIFDIDGAINSGTDLIKRLEGCGADEGISVSTSKFEVSDEYPPPPCPAPNWPLAATSLKPTDHECLSRFKEKFAKNN</sequence>
<comment type="similarity">
    <text evidence="2">Belongs to the TLS1 family.</text>
</comment>
<dbReference type="Pfam" id="PF07052">
    <property type="entry name" value="Hep_59"/>
    <property type="match status" value="1"/>
</dbReference>
<organism evidence="6">
    <name type="scientific">Soboliphyme baturini</name>
    <dbReference type="NCBI Taxonomy" id="241478"/>
    <lineage>
        <taxon>Eukaryota</taxon>
        <taxon>Metazoa</taxon>
        <taxon>Ecdysozoa</taxon>
        <taxon>Nematoda</taxon>
        <taxon>Enoplea</taxon>
        <taxon>Dorylaimia</taxon>
        <taxon>Dioctophymatida</taxon>
        <taxon>Dioctophymatoidea</taxon>
        <taxon>Soboliphymatidae</taxon>
        <taxon>Soboliphyme</taxon>
    </lineage>
</organism>
<keyword evidence="3" id="KW-0539">Nucleus</keyword>
<dbReference type="OrthoDB" id="5627at2759"/>
<keyword evidence="5" id="KW-1185">Reference proteome</keyword>
<dbReference type="InterPro" id="IPR010756">
    <property type="entry name" value="Tls1-like"/>
</dbReference>
<evidence type="ECO:0000256" key="1">
    <source>
        <dbReference type="ARBA" id="ARBA00004123"/>
    </source>
</evidence>
<dbReference type="EMBL" id="UZAM01014247">
    <property type="protein sequence ID" value="VDP32780.1"/>
    <property type="molecule type" value="Genomic_DNA"/>
</dbReference>
<dbReference type="GO" id="GO:0005681">
    <property type="term" value="C:spliceosomal complex"/>
    <property type="evidence" value="ECO:0007669"/>
    <property type="project" value="TreeGrafter"/>
</dbReference>
<evidence type="ECO:0000256" key="2">
    <source>
        <dbReference type="ARBA" id="ARBA00007643"/>
    </source>
</evidence>
<evidence type="ECO:0000313" key="5">
    <source>
        <dbReference type="Proteomes" id="UP000270296"/>
    </source>
</evidence>
<name>A0A183J3V8_9BILA</name>
<dbReference type="WBParaSite" id="SBAD_0001092501-mRNA-1">
    <property type="protein sequence ID" value="SBAD_0001092501-mRNA-1"/>
    <property type="gene ID" value="SBAD_0001092501"/>
</dbReference>
<comment type="subcellular location">
    <subcellularLocation>
        <location evidence="1">Nucleus</location>
    </subcellularLocation>
</comment>
<evidence type="ECO:0000313" key="6">
    <source>
        <dbReference type="WBParaSite" id="SBAD_0001092501-mRNA-1"/>
    </source>
</evidence>
<dbReference type="AlphaFoldDB" id="A0A183J3V8"/>
<reference evidence="4 5" key="2">
    <citation type="submission" date="2018-11" db="EMBL/GenBank/DDBJ databases">
        <authorList>
            <consortium name="Pathogen Informatics"/>
        </authorList>
    </citation>
    <scope>NUCLEOTIDE SEQUENCE [LARGE SCALE GENOMIC DNA]</scope>
</reference>
<dbReference type="GO" id="GO:0000398">
    <property type="term" value="P:mRNA splicing, via spliceosome"/>
    <property type="evidence" value="ECO:0007669"/>
    <property type="project" value="TreeGrafter"/>
</dbReference>
<dbReference type="PANTHER" id="PTHR13486">
    <property type="entry name" value="TELOMERE LENGTH AND SILENCING PROTEIN 1 TLS1 FAMILY MEMBER"/>
    <property type="match status" value="1"/>
</dbReference>
<evidence type="ECO:0000256" key="3">
    <source>
        <dbReference type="ARBA" id="ARBA00023242"/>
    </source>
</evidence>
<dbReference type="PANTHER" id="PTHR13486:SF2">
    <property type="entry name" value="SPLICING FACTOR C9ORF78"/>
    <property type="match status" value="1"/>
</dbReference>
<gene>
    <name evidence="4" type="ORF">SBAD_LOCUS10556</name>
</gene>
<protein>
    <submittedName>
        <fullName evidence="6">Retrotransposon protein, putative, unclassified</fullName>
    </submittedName>
</protein>
<reference evidence="6" key="1">
    <citation type="submission" date="2016-06" db="UniProtKB">
        <authorList>
            <consortium name="WormBaseParasite"/>
        </authorList>
    </citation>
    <scope>IDENTIFICATION</scope>
</reference>
<dbReference type="Proteomes" id="UP000270296">
    <property type="component" value="Unassembled WGS sequence"/>
</dbReference>